<reference evidence="3" key="1">
    <citation type="journal article" date="2014" name="BMC Genomics">
        <title>Genome characteristics reveal the impact of lichenization on lichen-forming fungus Endocarpon pusillum Hedwig (Verrucariales, Ascomycota).</title>
        <authorList>
            <person name="Wang Y.-Y."/>
            <person name="Liu B."/>
            <person name="Zhang X.-Y."/>
            <person name="Zhou Q.-M."/>
            <person name="Zhang T."/>
            <person name="Li H."/>
            <person name="Yu Y.-F."/>
            <person name="Zhang X.-L."/>
            <person name="Hao X.-Y."/>
            <person name="Wang M."/>
            <person name="Wang L."/>
            <person name="Wei J.-C."/>
        </authorList>
    </citation>
    <scope>NUCLEOTIDE SEQUENCE [LARGE SCALE GENOMIC DNA]</scope>
    <source>
        <strain evidence="3">Z07020 / HMAS-L-300199</strain>
    </source>
</reference>
<accession>U1HKM6</accession>
<feature type="compositionally biased region" description="Basic and acidic residues" evidence="1">
    <location>
        <begin position="65"/>
        <end position="74"/>
    </location>
</feature>
<feature type="compositionally biased region" description="Low complexity" evidence="1">
    <location>
        <begin position="8"/>
        <end position="21"/>
    </location>
</feature>
<dbReference type="HOGENOM" id="CLU_771678_0_0_1"/>
<dbReference type="EMBL" id="KE721288">
    <property type="protein sequence ID" value="ERF70795.1"/>
    <property type="molecule type" value="Genomic_DNA"/>
</dbReference>
<dbReference type="Proteomes" id="UP000019373">
    <property type="component" value="Unassembled WGS sequence"/>
</dbReference>
<keyword evidence="3" id="KW-1185">Reference proteome</keyword>
<dbReference type="eggNOG" id="ENOG502R13M">
    <property type="taxonomic scope" value="Eukaryota"/>
</dbReference>
<dbReference type="RefSeq" id="XP_007803576.1">
    <property type="nucleotide sequence ID" value="XM_007805385.1"/>
</dbReference>
<gene>
    <name evidence="2" type="ORF">EPUS_08353</name>
</gene>
<dbReference type="OrthoDB" id="3902208at2759"/>
<organism evidence="2 3">
    <name type="scientific">Endocarpon pusillum (strain Z07020 / HMAS-L-300199)</name>
    <name type="common">Lichen-forming fungus</name>
    <dbReference type="NCBI Taxonomy" id="1263415"/>
    <lineage>
        <taxon>Eukaryota</taxon>
        <taxon>Fungi</taxon>
        <taxon>Dikarya</taxon>
        <taxon>Ascomycota</taxon>
        <taxon>Pezizomycotina</taxon>
        <taxon>Eurotiomycetes</taxon>
        <taxon>Chaetothyriomycetidae</taxon>
        <taxon>Verrucariales</taxon>
        <taxon>Verrucariaceae</taxon>
        <taxon>Endocarpon</taxon>
    </lineage>
</organism>
<proteinExistence type="predicted"/>
<name>U1HKM6_ENDPU</name>
<protein>
    <submittedName>
        <fullName evidence="2">Uncharacterized protein</fullName>
    </submittedName>
</protein>
<dbReference type="GeneID" id="19243203"/>
<evidence type="ECO:0000313" key="2">
    <source>
        <dbReference type="EMBL" id="ERF70795.1"/>
    </source>
</evidence>
<sequence length="359" mass="39142">MTDDKNPQDIAQQLAQQVQQASGDAIPQSSSSGEEPSIQDKVQAAMTQGQESGLLNSESLQDGSMQEKVKEAMEKGQAPGGFLNKVMSGEVNNPLSSYGNNIGNTIEDKLSPVGKYAGKGFEKIGGPVGGIVDPLLGGVMRSGGAFGEAVGVGSGNMDKKKAAEAEEREKMKKEIGGKEQTGDNPLGLLGKLTRLEGPFNHLADYEKTNYDRALTGDKRPCPSQRAKEKPTLLEKIVWLDPRKYLPPCLNALRIKNERQSYFYEEDAVGFLQKLIGLVCGYDGEPSEHAQLKHICLAEHPSFFDEEVSLPEFLTLSNLARKGELSSIASTIYWSPMPKCPMAHIGREKYDKYSGVMIKW</sequence>
<evidence type="ECO:0000256" key="1">
    <source>
        <dbReference type="SAM" id="MobiDB-lite"/>
    </source>
</evidence>
<dbReference type="AlphaFoldDB" id="U1HKM6"/>
<evidence type="ECO:0000313" key="3">
    <source>
        <dbReference type="Proteomes" id="UP000019373"/>
    </source>
</evidence>
<feature type="region of interest" description="Disordered" evidence="1">
    <location>
        <begin position="1"/>
        <end position="85"/>
    </location>
</feature>
<feature type="compositionally biased region" description="Polar residues" evidence="1">
    <location>
        <begin position="45"/>
        <end position="64"/>
    </location>
</feature>